<reference evidence="2" key="1">
    <citation type="submission" date="2022-11" db="UniProtKB">
        <authorList>
            <consortium name="WormBaseParasite"/>
        </authorList>
    </citation>
    <scope>IDENTIFICATION</scope>
</reference>
<dbReference type="WBParaSite" id="JU765_v2.g11234.t1">
    <property type="protein sequence ID" value="JU765_v2.g11234.t1"/>
    <property type="gene ID" value="JU765_v2.g11234"/>
</dbReference>
<sequence length="285" mass="32094">MVSLPVLPADCCLNKLFPCCHKEVSNASTEEGNKKAKIELCPCKKRITKLVKTLKENEKDQELTGKIGKGITVLYDYAFCTWKDAATFTYMPYRFRNHSRVRDPTTPKSSAPQSRRGMSREPPAGLNKSQTTSSSGARNSGKIATRKRKHDLSENLGLELTITMNNEDYRSLKLEMAQMLKMDIVLSNKAVQPFVKTHNSNERVLIGFGSHQNRTKPKTTEASGMFVSPCPLECSIDDRQWICINCGEFFKADGLQVICSCGRTHVANMKFDCFDPEHPKEIFPM</sequence>
<name>A0AC34PYL5_9BILA</name>
<proteinExistence type="predicted"/>
<organism evidence="1 2">
    <name type="scientific">Panagrolaimus sp. JU765</name>
    <dbReference type="NCBI Taxonomy" id="591449"/>
    <lineage>
        <taxon>Eukaryota</taxon>
        <taxon>Metazoa</taxon>
        <taxon>Ecdysozoa</taxon>
        <taxon>Nematoda</taxon>
        <taxon>Chromadorea</taxon>
        <taxon>Rhabditida</taxon>
        <taxon>Tylenchina</taxon>
        <taxon>Panagrolaimomorpha</taxon>
        <taxon>Panagrolaimoidea</taxon>
        <taxon>Panagrolaimidae</taxon>
        <taxon>Panagrolaimus</taxon>
    </lineage>
</organism>
<evidence type="ECO:0000313" key="2">
    <source>
        <dbReference type="WBParaSite" id="JU765_v2.g11234.t1"/>
    </source>
</evidence>
<protein>
    <submittedName>
        <fullName evidence="2">Uncharacterized protein</fullName>
    </submittedName>
</protein>
<accession>A0AC34PYL5</accession>
<evidence type="ECO:0000313" key="1">
    <source>
        <dbReference type="Proteomes" id="UP000887576"/>
    </source>
</evidence>
<dbReference type="Proteomes" id="UP000887576">
    <property type="component" value="Unplaced"/>
</dbReference>